<sequence>METKHNLREQTIEKVQDLIQINIDSQKGFCEVADKLKDKQLAALFKQLGDERRTNTSELQQIVNYNGEKPQDDGSFAATVHRAWIDVRAAINGGDASVILNEAERGEDAIKEMYEDVLKETAGSAVNDVLTRQYAKVKAGHDKVRDLRNAYAHA</sequence>
<dbReference type="SUPFAM" id="SSF47240">
    <property type="entry name" value="Ferritin-like"/>
    <property type="match status" value="1"/>
</dbReference>
<evidence type="ECO:0000313" key="2">
    <source>
        <dbReference type="EMBL" id="BBO35747.1"/>
    </source>
</evidence>
<proteinExistence type="predicted"/>
<dbReference type="Proteomes" id="UP000326837">
    <property type="component" value="Chromosome"/>
</dbReference>
<dbReference type="KEGG" id="lpav:PLANPX_5359"/>
<keyword evidence="3" id="KW-1185">Reference proteome</keyword>
<dbReference type="InterPro" id="IPR016920">
    <property type="entry name" value="UCP029477"/>
</dbReference>
<organism evidence="2 3">
    <name type="scientific">Lacipirellula parvula</name>
    <dbReference type="NCBI Taxonomy" id="2650471"/>
    <lineage>
        <taxon>Bacteria</taxon>
        <taxon>Pseudomonadati</taxon>
        <taxon>Planctomycetota</taxon>
        <taxon>Planctomycetia</taxon>
        <taxon>Pirellulales</taxon>
        <taxon>Lacipirellulaceae</taxon>
        <taxon>Lacipirellula</taxon>
    </lineage>
</organism>
<dbReference type="Gene3D" id="1.20.1260.10">
    <property type="match status" value="1"/>
</dbReference>
<dbReference type="InterPro" id="IPR019052">
    <property type="entry name" value="DUF2383"/>
</dbReference>
<protein>
    <recommendedName>
        <fullName evidence="1">DUF2383 domain-containing protein</fullName>
    </recommendedName>
</protein>
<gene>
    <name evidence="2" type="ORF">PLANPX_5359</name>
</gene>
<dbReference type="InterPro" id="IPR012347">
    <property type="entry name" value="Ferritin-like"/>
</dbReference>
<reference evidence="3" key="1">
    <citation type="submission" date="2019-10" db="EMBL/GenBank/DDBJ databases">
        <title>Lacipirellula parvula gen. nov., sp. nov., representing a lineage of planctomycetes widespread in freshwater anoxic habitats, and description of the family Lacipirellulaceae.</title>
        <authorList>
            <person name="Dedysh S.N."/>
            <person name="Kulichevskaya I.S."/>
            <person name="Beletsky A.V."/>
            <person name="Rakitin A.L."/>
            <person name="Mardanov A.V."/>
            <person name="Ivanova A.A."/>
            <person name="Saltykova V.X."/>
            <person name="Rijpstra W.I.C."/>
            <person name="Sinninghe Damste J.S."/>
            <person name="Ravin N.V."/>
        </authorList>
    </citation>
    <scope>NUCLEOTIDE SEQUENCE [LARGE SCALE GENOMIC DNA]</scope>
    <source>
        <strain evidence="3">PX69</strain>
    </source>
</reference>
<dbReference type="PIRSF" id="PIRSF029477">
    <property type="entry name" value="UCP029477"/>
    <property type="match status" value="1"/>
</dbReference>
<dbReference type="InterPro" id="IPR009078">
    <property type="entry name" value="Ferritin-like_SF"/>
</dbReference>
<feature type="domain" description="DUF2383" evidence="1">
    <location>
        <begin position="10"/>
        <end position="120"/>
    </location>
</feature>
<dbReference type="Pfam" id="PF09537">
    <property type="entry name" value="DUF2383"/>
    <property type="match status" value="1"/>
</dbReference>
<dbReference type="EMBL" id="AP021861">
    <property type="protein sequence ID" value="BBO35747.1"/>
    <property type="molecule type" value="Genomic_DNA"/>
</dbReference>
<dbReference type="NCBIfam" id="TIGR02284">
    <property type="entry name" value="PA2169 family four-helix-bundle protein"/>
    <property type="match status" value="1"/>
</dbReference>
<dbReference type="AlphaFoldDB" id="A0A5K7XIE0"/>
<evidence type="ECO:0000313" key="3">
    <source>
        <dbReference type="Proteomes" id="UP000326837"/>
    </source>
</evidence>
<evidence type="ECO:0000259" key="1">
    <source>
        <dbReference type="Pfam" id="PF09537"/>
    </source>
</evidence>
<name>A0A5K7XIE0_9BACT</name>
<accession>A0A5K7XIE0</accession>
<dbReference type="RefSeq" id="WP_152101054.1">
    <property type="nucleotide sequence ID" value="NZ_AP021861.1"/>
</dbReference>
<dbReference type="InterPro" id="IPR011971">
    <property type="entry name" value="CHP02284"/>
</dbReference>